<evidence type="ECO:0000313" key="4">
    <source>
        <dbReference type="Proteomes" id="UP000237105"/>
    </source>
</evidence>
<feature type="region of interest" description="Disordered" evidence="1">
    <location>
        <begin position="34"/>
        <end position="103"/>
    </location>
</feature>
<keyword evidence="2" id="KW-0812">Transmembrane</keyword>
<reference evidence="4" key="1">
    <citation type="submission" date="2016-06" db="EMBL/GenBank/DDBJ databases">
        <title>Parallel loss of symbiosis genes in relatives of nitrogen-fixing non-legume Parasponia.</title>
        <authorList>
            <person name="Van Velzen R."/>
            <person name="Holmer R."/>
            <person name="Bu F."/>
            <person name="Rutten L."/>
            <person name="Van Zeijl A."/>
            <person name="Liu W."/>
            <person name="Santuari L."/>
            <person name="Cao Q."/>
            <person name="Sharma T."/>
            <person name="Shen D."/>
            <person name="Roswanjaya Y."/>
            <person name="Wardhani T."/>
            <person name="Kalhor M.S."/>
            <person name="Jansen J."/>
            <person name="Van den Hoogen J."/>
            <person name="Gungor B."/>
            <person name="Hartog M."/>
            <person name="Hontelez J."/>
            <person name="Verver J."/>
            <person name="Yang W.-C."/>
            <person name="Schijlen E."/>
            <person name="Repin R."/>
            <person name="Schilthuizen M."/>
            <person name="Schranz E."/>
            <person name="Heidstra R."/>
            <person name="Miyata K."/>
            <person name="Fedorova E."/>
            <person name="Kohlen W."/>
            <person name="Bisseling T."/>
            <person name="Smit S."/>
            <person name="Geurts R."/>
        </authorList>
    </citation>
    <scope>NUCLEOTIDE SEQUENCE [LARGE SCALE GENOMIC DNA]</scope>
    <source>
        <strain evidence="4">cv. WU1-14</strain>
    </source>
</reference>
<keyword evidence="2" id="KW-1133">Transmembrane helix</keyword>
<keyword evidence="2" id="KW-0472">Membrane</keyword>
<feature type="compositionally biased region" description="Acidic residues" evidence="1">
    <location>
        <begin position="34"/>
        <end position="69"/>
    </location>
</feature>
<accession>A0A2P5B8Y8</accession>
<feature type="transmembrane region" description="Helical" evidence="2">
    <location>
        <begin position="283"/>
        <end position="300"/>
    </location>
</feature>
<name>A0A2P5B8Y8_PARAD</name>
<comment type="caution">
    <text evidence="3">The sequence shown here is derived from an EMBL/GenBank/DDBJ whole genome shotgun (WGS) entry which is preliminary data.</text>
</comment>
<dbReference type="AlphaFoldDB" id="A0A2P5B8Y8"/>
<proteinExistence type="predicted"/>
<evidence type="ECO:0000256" key="2">
    <source>
        <dbReference type="SAM" id="Phobius"/>
    </source>
</evidence>
<keyword evidence="4" id="KW-1185">Reference proteome</keyword>
<evidence type="ECO:0000256" key="1">
    <source>
        <dbReference type="SAM" id="MobiDB-lite"/>
    </source>
</evidence>
<protein>
    <submittedName>
        <fullName evidence="3">Uncharacterized protein</fullName>
    </submittedName>
</protein>
<sequence>MENVRFHREDVEPDEVDNIDDLICQTRVVTPDDFLVDDDEFEDDTLEEYNDEEVEPNDDSDISSEEENEMMSSHGSAPLATSAASGSSFGDDRHDPKGKRVREETRGCLVEKELRRLKIDRLNVKFCEKTGKPIFEHGKMFLNILAKTVRDTIPASTTTKSRHRTRKIGLSNCICLHRGRLGNPETREVMSPIDDFESRHLKPSGWRNEYTQEKHLASLIAVLVASSVAVVAASSVTVVAADSVVVAGLVVVVVPSSVTVVAADFVAVVVAGSVAMFSLEALLVARCVAMVAVGFVVVVVRNKPIL</sequence>
<feature type="transmembrane region" description="Helical" evidence="2">
    <location>
        <begin position="246"/>
        <end position="271"/>
    </location>
</feature>
<dbReference type="Proteomes" id="UP000237105">
    <property type="component" value="Unassembled WGS sequence"/>
</dbReference>
<organism evidence="3 4">
    <name type="scientific">Parasponia andersonii</name>
    <name type="common">Sponia andersonii</name>
    <dbReference type="NCBI Taxonomy" id="3476"/>
    <lineage>
        <taxon>Eukaryota</taxon>
        <taxon>Viridiplantae</taxon>
        <taxon>Streptophyta</taxon>
        <taxon>Embryophyta</taxon>
        <taxon>Tracheophyta</taxon>
        <taxon>Spermatophyta</taxon>
        <taxon>Magnoliopsida</taxon>
        <taxon>eudicotyledons</taxon>
        <taxon>Gunneridae</taxon>
        <taxon>Pentapetalae</taxon>
        <taxon>rosids</taxon>
        <taxon>fabids</taxon>
        <taxon>Rosales</taxon>
        <taxon>Cannabaceae</taxon>
        <taxon>Parasponia</taxon>
    </lineage>
</organism>
<evidence type="ECO:0000313" key="3">
    <source>
        <dbReference type="EMBL" id="PON45244.1"/>
    </source>
</evidence>
<dbReference type="EMBL" id="JXTB01000335">
    <property type="protein sequence ID" value="PON45244.1"/>
    <property type="molecule type" value="Genomic_DNA"/>
</dbReference>
<gene>
    <name evidence="3" type="ORF">PanWU01x14_260740</name>
</gene>
<feature type="transmembrane region" description="Helical" evidence="2">
    <location>
        <begin position="216"/>
        <end position="240"/>
    </location>
</feature>